<reference evidence="11" key="1">
    <citation type="submission" date="2019-03" db="EMBL/GenBank/DDBJ databases">
        <title>Snf2 controls pulcherriminic acid biosynthesis and connects pigmentation and antifungal activity of the yeast Metschnikowia pulcherrima.</title>
        <authorList>
            <person name="Gore-Lloyd D."/>
            <person name="Sumann I."/>
            <person name="Brachmann A.O."/>
            <person name="Schneeberger K."/>
            <person name="Ortiz-Merino R.A."/>
            <person name="Moreno-Beltran M."/>
            <person name="Schlaefli M."/>
            <person name="Kirner P."/>
            <person name="Santos Kron A."/>
            <person name="Wolfe K.H."/>
            <person name="Piel J."/>
            <person name="Ahrens C.H."/>
            <person name="Henk D."/>
            <person name="Freimoser F.M."/>
        </authorList>
    </citation>
    <scope>NUCLEOTIDE SEQUENCE [LARGE SCALE GENOMIC DNA]</scope>
    <source>
        <strain evidence="11">APC 1.2</strain>
    </source>
</reference>
<evidence type="ECO:0000313" key="11">
    <source>
        <dbReference type="Proteomes" id="UP000292447"/>
    </source>
</evidence>
<dbReference type="Pfam" id="PF20877">
    <property type="entry name" value="Anoctamin_N"/>
    <property type="match status" value="1"/>
</dbReference>
<gene>
    <name evidence="10" type="primary">MPUL0D05730</name>
    <name evidence="10" type="ORF">METSCH_D05730</name>
</gene>
<evidence type="ECO:0000256" key="3">
    <source>
        <dbReference type="ARBA" id="ARBA00022989"/>
    </source>
</evidence>
<evidence type="ECO:0000256" key="7">
    <source>
        <dbReference type="SAM" id="Phobius"/>
    </source>
</evidence>
<feature type="transmembrane region" description="Helical" evidence="7">
    <location>
        <begin position="329"/>
        <end position="354"/>
    </location>
</feature>
<dbReference type="GO" id="GO:0032541">
    <property type="term" value="C:cortical endoplasmic reticulum"/>
    <property type="evidence" value="ECO:0007669"/>
    <property type="project" value="TreeGrafter"/>
</dbReference>
<keyword evidence="11" id="KW-1185">Reference proteome</keyword>
<dbReference type="Pfam" id="PF04547">
    <property type="entry name" value="Anoctamin"/>
    <property type="match status" value="1"/>
</dbReference>
<feature type="region of interest" description="Disordered" evidence="6">
    <location>
        <begin position="731"/>
        <end position="759"/>
    </location>
</feature>
<evidence type="ECO:0000256" key="4">
    <source>
        <dbReference type="ARBA" id="ARBA00023136"/>
    </source>
</evidence>
<feature type="transmembrane region" description="Helical" evidence="7">
    <location>
        <begin position="484"/>
        <end position="502"/>
    </location>
</feature>
<dbReference type="InterPro" id="IPR049456">
    <property type="entry name" value="Anoctamin_N_fung"/>
</dbReference>
<accession>A0A4P6XTM0</accession>
<evidence type="ECO:0000256" key="5">
    <source>
        <dbReference type="SAM" id="Coils"/>
    </source>
</evidence>
<feature type="transmembrane region" description="Helical" evidence="7">
    <location>
        <begin position="256"/>
        <end position="273"/>
    </location>
</feature>
<keyword evidence="2 7" id="KW-0812">Transmembrane</keyword>
<keyword evidence="5" id="KW-0175">Coiled coil</keyword>
<feature type="transmembrane region" description="Helical" evidence="7">
    <location>
        <begin position="409"/>
        <end position="433"/>
    </location>
</feature>
<name>A0A4P6XTM0_9ASCO</name>
<feature type="transmembrane region" description="Helical" evidence="7">
    <location>
        <begin position="366"/>
        <end position="389"/>
    </location>
</feature>
<dbReference type="PANTHER" id="PTHR12308">
    <property type="entry name" value="ANOCTAMIN"/>
    <property type="match status" value="1"/>
</dbReference>
<evidence type="ECO:0000259" key="8">
    <source>
        <dbReference type="Pfam" id="PF04547"/>
    </source>
</evidence>
<keyword evidence="4 7" id="KW-0472">Membrane</keyword>
<dbReference type="InterPro" id="IPR007632">
    <property type="entry name" value="Anoctamin"/>
</dbReference>
<dbReference type="EMBL" id="CP034459">
    <property type="protein sequence ID" value="QBM89498.1"/>
    <property type="molecule type" value="Genomic_DNA"/>
</dbReference>
<evidence type="ECO:0000259" key="9">
    <source>
        <dbReference type="Pfam" id="PF20877"/>
    </source>
</evidence>
<sequence>MEAPPRSCAREQRMNLHTVSGTGDFHWRDPCTNRITSNSNFCNIAHPHPDLFSHHSTVCFSFNQSSVMSIEQSDFIFSVRGDNHTEQNLSTLVSALHEHGFQTQARPGTGQSALVFARISSQTYANVVARDLQKLAEFGVTANSSEPADRPRLVYSYLTSPAGDNDTNGVGITPGKGEWLFVESVLPNSAFLADKSVAQKGKKAALSPSLSAAGFRNTHGTQIALYFEFLKFYIGALGVLSIFGAIAFVKSKTYSLTYSFVNLAWGISFLLLWKRKERALVNLWGVQNAHKVEEYDADLVTASIGASAKKTAAFSQENRAGRRFVRELAFIPIALVFVAILVTYQLTCFVLEIFLAEIYNGPGKMFLTLVPTVLISVFVPILTIIYNMVVNKFLVWEGHDNNYTRYDSFVVKTFTLNFLTGYVPLLITSFIYLPFAHFIEPELPVIKNLVISNIHHDRYAYKWLSQIKSQREFKINQARLDGQFFYFIVTNQIILFVLKYGLPLALPPVMKLVNTKLLGKKEAAVPVDKPEEKEWLAKVRHYALLPEHNVHDDYRGLCLQFGYLAMFGPVWTLAPLLSVVFNIITFKLDTLKLTSGKYFRPPVPKRVDSIHPWDIAFFALAWLGLIISPAVAAFYRHGTKPPKTLGQFGLEKASVNVSSSTYLWLTLFASEHVFFALYFIGSKASSFLRSDKEVENSFLQHSKKDEKLEPKSVDKSSDWKLSSVEEVKKQAKGTGKFVSPQPEKKQNSTRANGHVSDEKSAHALEKAILSGVSTTAAGSVGTDQSLNNRNAKLAELEQRKAQLERVKHTLEKKQLEAQREKGDTIIDTIDSQGNKTQAIIDGDLHIDMSDVRDVERTLSKNEGKFAEKSNTGGEKKAEKEAVSADKDTKTTENSSEKKTAAVAEVAELRKLESAAKTDSLEETSTSSKPSKKKSLKKFLKRG</sequence>
<dbReference type="InterPro" id="IPR049452">
    <property type="entry name" value="Anoctamin_TM"/>
</dbReference>
<dbReference type="GO" id="GO:0016020">
    <property type="term" value="C:membrane"/>
    <property type="evidence" value="ECO:0007669"/>
    <property type="project" value="UniProtKB-SubCell"/>
</dbReference>
<evidence type="ECO:0000256" key="1">
    <source>
        <dbReference type="ARBA" id="ARBA00004141"/>
    </source>
</evidence>
<feature type="transmembrane region" description="Helical" evidence="7">
    <location>
        <begin position="615"/>
        <end position="635"/>
    </location>
</feature>
<protein>
    <submittedName>
        <fullName evidence="10">Calcium-activated chloride channel</fullName>
    </submittedName>
</protein>
<feature type="transmembrane region" description="Helical" evidence="7">
    <location>
        <begin position="232"/>
        <end position="249"/>
    </location>
</feature>
<feature type="domain" description="Anoctamin alpha-beta plait" evidence="9">
    <location>
        <begin position="81"/>
        <end position="182"/>
    </location>
</feature>
<dbReference type="Proteomes" id="UP000292447">
    <property type="component" value="Chromosome IV"/>
</dbReference>
<proteinExistence type="predicted"/>
<dbReference type="GO" id="GO:0005254">
    <property type="term" value="F:chloride channel activity"/>
    <property type="evidence" value="ECO:0007669"/>
    <property type="project" value="TreeGrafter"/>
</dbReference>
<feature type="compositionally biased region" description="Basic and acidic residues" evidence="6">
    <location>
        <begin position="857"/>
        <end position="899"/>
    </location>
</feature>
<evidence type="ECO:0000313" key="10">
    <source>
        <dbReference type="EMBL" id="QBM89498.1"/>
    </source>
</evidence>
<comment type="subcellular location">
    <subcellularLocation>
        <location evidence="1">Membrane</location>
        <topology evidence="1">Multi-pass membrane protein</topology>
    </subcellularLocation>
</comment>
<dbReference type="AlphaFoldDB" id="A0A4P6XTM0"/>
<feature type="domain" description="Anoctamin transmembrane" evidence="8">
    <location>
        <begin position="216"/>
        <end position="683"/>
    </location>
</feature>
<feature type="compositionally biased region" description="Basic and acidic residues" evidence="6">
    <location>
        <begin position="906"/>
        <end position="919"/>
    </location>
</feature>
<dbReference type="PANTHER" id="PTHR12308:SF73">
    <property type="entry name" value="ANOCTAMIN"/>
    <property type="match status" value="1"/>
</dbReference>
<feature type="transmembrane region" description="Helical" evidence="7">
    <location>
        <begin position="662"/>
        <end position="680"/>
    </location>
</feature>
<feature type="transmembrane region" description="Helical" evidence="7">
    <location>
        <begin position="561"/>
        <end position="584"/>
    </location>
</feature>
<evidence type="ECO:0000256" key="6">
    <source>
        <dbReference type="SAM" id="MobiDB-lite"/>
    </source>
</evidence>
<feature type="compositionally biased region" description="Basic residues" evidence="6">
    <location>
        <begin position="929"/>
        <end position="942"/>
    </location>
</feature>
<dbReference type="STRING" id="2163413.A0A4P6XTM0"/>
<evidence type="ECO:0000256" key="2">
    <source>
        <dbReference type="ARBA" id="ARBA00022692"/>
    </source>
</evidence>
<organism evidence="10 11">
    <name type="scientific">Metschnikowia aff. pulcherrima</name>
    <dbReference type="NCBI Taxonomy" id="2163413"/>
    <lineage>
        <taxon>Eukaryota</taxon>
        <taxon>Fungi</taxon>
        <taxon>Dikarya</taxon>
        <taxon>Ascomycota</taxon>
        <taxon>Saccharomycotina</taxon>
        <taxon>Pichiomycetes</taxon>
        <taxon>Metschnikowiaceae</taxon>
        <taxon>Metschnikowia</taxon>
    </lineage>
</organism>
<feature type="coiled-coil region" evidence="5">
    <location>
        <begin position="786"/>
        <end position="823"/>
    </location>
</feature>
<keyword evidence="3 7" id="KW-1133">Transmembrane helix</keyword>
<feature type="region of interest" description="Disordered" evidence="6">
    <location>
        <begin position="857"/>
        <end position="942"/>
    </location>
</feature>